<organism evidence="1 2">
    <name type="scientific">Mytilus galloprovincialis</name>
    <name type="common">Mediterranean mussel</name>
    <dbReference type="NCBI Taxonomy" id="29158"/>
    <lineage>
        <taxon>Eukaryota</taxon>
        <taxon>Metazoa</taxon>
        <taxon>Spiralia</taxon>
        <taxon>Lophotrochozoa</taxon>
        <taxon>Mollusca</taxon>
        <taxon>Bivalvia</taxon>
        <taxon>Autobranchia</taxon>
        <taxon>Pteriomorphia</taxon>
        <taxon>Mytilida</taxon>
        <taxon>Mytiloidea</taxon>
        <taxon>Mytilidae</taxon>
        <taxon>Mytilinae</taxon>
        <taxon>Mytilus</taxon>
    </lineage>
</organism>
<dbReference type="AlphaFoldDB" id="A0A8B6D0H6"/>
<sequence>TNPTSLTIPSFESNWYNIEAQNTAQKNLTISHNLEEYPALVDVQIKIYKNGKDYIFTGIGSAHRDDDANNPYGGTVYIYNKINICLIFPLKNNGYETGGLVYTGSHKLYNGPSELEGPYMTGMVRIRAWRNSDMPKLLFSGFYTVDTTGNSIQDIYHGKGLYPDIVTVRTHLGNGYLSDAQRSALESCSCQMGGVIYGYDHQKFRLWVATGSEHGPFSIRDGWGGSTELFSNGTLEILAWTMDNFHRSYQKVFMVTKNNCTQSRLPFEEVLDLSNIFISVKVKIPTGSINNSGMVFNAVGSSMASGVNPYGGIVYAYTTDSIMFWNPNGEKGHLIYIGGIWGHGLYSESADVVDVNVIVYHLTDVLQCTSSFIRTYSLHLELSCLSHVN</sequence>
<proteinExistence type="predicted"/>
<dbReference type="Proteomes" id="UP000596742">
    <property type="component" value="Unassembled WGS sequence"/>
</dbReference>
<keyword evidence="2" id="KW-1185">Reference proteome</keyword>
<evidence type="ECO:0000313" key="2">
    <source>
        <dbReference type="Proteomes" id="UP000596742"/>
    </source>
</evidence>
<feature type="non-terminal residue" evidence="1">
    <location>
        <position position="1"/>
    </location>
</feature>
<dbReference type="OrthoDB" id="6100401at2759"/>
<protein>
    <submittedName>
        <fullName evidence="1">Uncharacterized protein</fullName>
    </submittedName>
</protein>
<gene>
    <name evidence="1" type="ORF">MGAL_10B083096</name>
</gene>
<comment type="caution">
    <text evidence="1">The sequence shown here is derived from an EMBL/GenBank/DDBJ whole genome shotgun (WGS) entry which is preliminary data.</text>
</comment>
<evidence type="ECO:0000313" key="1">
    <source>
        <dbReference type="EMBL" id="VDI12289.1"/>
    </source>
</evidence>
<name>A0A8B6D0H6_MYTGA</name>
<reference evidence="1" key="1">
    <citation type="submission" date="2018-11" db="EMBL/GenBank/DDBJ databases">
        <authorList>
            <person name="Alioto T."/>
            <person name="Alioto T."/>
        </authorList>
    </citation>
    <scope>NUCLEOTIDE SEQUENCE</scope>
</reference>
<accession>A0A8B6D0H6</accession>
<dbReference type="EMBL" id="UYJE01002615">
    <property type="protein sequence ID" value="VDI12289.1"/>
    <property type="molecule type" value="Genomic_DNA"/>
</dbReference>